<feature type="transmembrane region" description="Helical" evidence="1">
    <location>
        <begin position="340"/>
        <end position="365"/>
    </location>
</feature>
<dbReference type="PANTHER" id="PTHR21329:SF3">
    <property type="entry name" value="PHOSPHATIDYLINOSITOL N-ACETYLGLUCOSAMINYLTRANSFERASE SUBUNIT Q"/>
    <property type="match status" value="1"/>
</dbReference>
<sequence>MPSDVLNIKVFWQDRLPPVHKAVWLMGWTCGNSVVCVTQTSLLTSSIDKSFFSVPSNISIVGIGFPADATRRGKIQHCWLLSSIKSMEIKLKKLCPIWITILMDPTGKIPVISDVEFRDDPQIVRGRYIIYYTCPAPRSLQYYSTHPLILNVSLLNTGSGFNNEHESISNSTLSSRHLAPPNKLSPSIMPKIIHHTTTVFSSIGNVQGEDIEYIFGKINIFARNSGAITQSKRSQNYSTATLDRSNSNLVGCIKPFLWKIFCQVVVYPIFLAVFVFKIVGQFLVWILNSDVIFFNTSLTKTSTAMHQVQLRLQQILFWPQQYMTWHTSNTKLSAKAQARYIGFFNTVWLVANDIIIGLALGSVIIDYRYEISAILIDLFKTCTIEWVDTTIQWLMGWPAGLKLNSELNSFIGELFGWLVLSWSEIFLVVADFIPDILLLVGKTGVFGATMSISILSDLIMLATVHLHLFYIISAKMYYWQITVIQSLFTLFRGKKRNALRNRVDSAEYDLDQLMLGTCFFTLLVFLLPTVAVYYMLFSVCRIGVVIIHAVLEVVLAILNHFPLFAVMLRFKDPGRLPQGIQFTPILITESSNLLWRFFGWKQRPNPSTDETRVPQNIYIRLKSVPIGFSSIFYQYRFLYERLTRYHLSSQSIKSLFTGEIISTIPRLQYPSMPTKVVRPPNIAESWERMHSRFTA</sequence>
<dbReference type="PANTHER" id="PTHR21329">
    <property type="entry name" value="PHOSPHATIDYLINOSITOL N-ACETYLGLUCOSAMINYLTRANSFERASE SUBUNIT Q-RELATED"/>
    <property type="match status" value="1"/>
</dbReference>
<dbReference type="STRING" id="403673.A0A177W8M5"/>
<reference evidence="2 3" key="2">
    <citation type="submission" date="2016-05" db="EMBL/GenBank/DDBJ databases">
        <title>Lineage-specific infection strategies underlie the spectrum of fungal disease in amphibians.</title>
        <authorList>
            <person name="Cuomo C.A."/>
            <person name="Farrer R.A."/>
            <person name="James T."/>
            <person name="Longcore J."/>
            <person name="Birren B."/>
        </authorList>
    </citation>
    <scope>NUCLEOTIDE SEQUENCE [LARGE SCALE GENOMIC DNA]</scope>
    <source>
        <strain evidence="2 3">JEL423</strain>
    </source>
</reference>
<feature type="transmembrane region" description="Helical" evidence="1">
    <location>
        <begin position="445"/>
        <end position="470"/>
    </location>
</feature>
<dbReference type="eggNOG" id="KOG1183">
    <property type="taxonomic scope" value="Eukaryota"/>
</dbReference>
<dbReference type="EMBL" id="DS022300">
    <property type="protein sequence ID" value="OAJ36413.1"/>
    <property type="molecule type" value="Genomic_DNA"/>
</dbReference>
<organism evidence="2 3">
    <name type="scientific">Batrachochytrium dendrobatidis (strain JEL423)</name>
    <dbReference type="NCBI Taxonomy" id="403673"/>
    <lineage>
        <taxon>Eukaryota</taxon>
        <taxon>Fungi</taxon>
        <taxon>Fungi incertae sedis</taxon>
        <taxon>Chytridiomycota</taxon>
        <taxon>Chytridiomycota incertae sedis</taxon>
        <taxon>Chytridiomycetes</taxon>
        <taxon>Rhizophydiales</taxon>
        <taxon>Rhizophydiales incertae sedis</taxon>
        <taxon>Batrachochytrium</taxon>
    </lineage>
</organism>
<name>A0A177W8M5_BATDL</name>
<feature type="transmembrane region" description="Helical" evidence="1">
    <location>
        <begin position="542"/>
        <end position="568"/>
    </location>
</feature>
<keyword evidence="1" id="KW-1133">Transmembrane helix</keyword>
<evidence type="ECO:0000313" key="2">
    <source>
        <dbReference type="EMBL" id="OAJ36413.1"/>
    </source>
</evidence>
<dbReference type="GO" id="GO:0005783">
    <property type="term" value="C:endoplasmic reticulum"/>
    <property type="evidence" value="ECO:0007669"/>
    <property type="project" value="TreeGrafter"/>
</dbReference>
<dbReference type="Pfam" id="PF05024">
    <property type="entry name" value="Gpi1"/>
    <property type="match status" value="1"/>
</dbReference>
<dbReference type="OrthoDB" id="70250at2759"/>
<keyword evidence="1" id="KW-0812">Transmembrane</keyword>
<dbReference type="Proteomes" id="UP000077115">
    <property type="component" value="Unassembled WGS sequence"/>
</dbReference>
<gene>
    <name evidence="2" type="ORF">BDEG_20588</name>
</gene>
<protein>
    <submittedName>
        <fullName evidence="2">Uncharacterized protein</fullName>
    </submittedName>
</protein>
<evidence type="ECO:0000256" key="1">
    <source>
        <dbReference type="SAM" id="Phobius"/>
    </source>
</evidence>
<dbReference type="GO" id="GO:0006506">
    <property type="term" value="P:GPI anchor biosynthetic process"/>
    <property type="evidence" value="ECO:0007669"/>
    <property type="project" value="InterPro"/>
</dbReference>
<dbReference type="VEuPathDB" id="FungiDB:BDEG_20588"/>
<feature type="transmembrane region" description="Helical" evidence="1">
    <location>
        <begin position="414"/>
        <end position="433"/>
    </location>
</feature>
<feature type="transmembrane region" description="Helical" evidence="1">
    <location>
        <begin position="513"/>
        <end position="536"/>
    </location>
</feature>
<dbReference type="AlphaFoldDB" id="A0A177W8M5"/>
<accession>A0A177W8M5</accession>
<feature type="transmembrane region" description="Helical" evidence="1">
    <location>
        <begin position="265"/>
        <end position="287"/>
    </location>
</feature>
<dbReference type="GO" id="GO:0016020">
    <property type="term" value="C:membrane"/>
    <property type="evidence" value="ECO:0007669"/>
    <property type="project" value="InterPro"/>
</dbReference>
<proteinExistence type="predicted"/>
<evidence type="ECO:0000313" key="3">
    <source>
        <dbReference type="Proteomes" id="UP000077115"/>
    </source>
</evidence>
<dbReference type="InterPro" id="IPR007720">
    <property type="entry name" value="PigQ/GPI1"/>
</dbReference>
<keyword evidence="1" id="KW-0472">Membrane</keyword>
<reference evidence="2 3" key="1">
    <citation type="submission" date="2006-10" db="EMBL/GenBank/DDBJ databases">
        <title>The Genome Sequence of Batrachochytrium dendrobatidis JEL423.</title>
        <authorList>
            <consortium name="The Broad Institute Genome Sequencing Platform"/>
            <person name="Birren B."/>
            <person name="Lander E."/>
            <person name="Galagan J."/>
            <person name="Cuomo C."/>
            <person name="Devon K."/>
            <person name="Jaffe D."/>
            <person name="Butler J."/>
            <person name="Alvarez P."/>
            <person name="Gnerre S."/>
            <person name="Grabherr M."/>
            <person name="Kleber M."/>
            <person name="Mauceli E."/>
            <person name="Brockman W."/>
            <person name="Young S."/>
            <person name="LaButti K."/>
            <person name="Sykes S."/>
            <person name="DeCaprio D."/>
            <person name="Crawford M."/>
            <person name="Koehrsen M."/>
            <person name="Engels R."/>
            <person name="Montgomery P."/>
            <person name="Pearson M."/>
            <person name="Howarth C."/>
            <person name="Larson L."/>
            <person name="White J."/>
            <person name="O'Leary S."/>
            <person name="Kodira C."/>
            <person name="Zeng Q."/>
            <person name="Yandava C."/>
            <person name="Alvarado L."/>
            <person name="Longcore J."/>
            <person name="James T."/>
        </authorList>
    </citation>
    <scope>NUCLEOTIDE SEQUENCE [LARGE SCALE GENOMIC DNA]</scope>
    <source>
        <strain evidence="2 3">JEL423</strain>
    </source>
</reference>